<gene>
    <name evidence="2" type="ORF">FHU31_005969</name>
</gene>
<dbReference type="Proteomes" id="UP000547444">
    <property type="component" value="Unassembled WGS sequence"/>
</dbReference>
<proteinExistence type="predicted"/>
<feature type="domain" description="YqaJ viral recombinase" evidence="1">
    <location>
        <begin position="25"/>
        <end position="161"/>
    </location>
</feature>
<accession>A0A7X5U5Q2</accession>
<dbReference type="InterPro" id="IPR011604">
    <property type="entry name" value="PDDEXK-like_dom_sf"/>
</dbReference>
<evidence type="ECO:0000313" key="3">
    <source>
        <dbReference type="Proteomes" id="UP000547444"/>
    </source>
</evidence>
<name>A0A7X5U5Q2_9MYCO</name>
<protein>
    <submittedName>
        <fullName evidence="2">Putative phage-related endonuclease</fullName>
    </submittedName>
</protein>
<dbReference type="GO" id="GO:0004519">
    <property type="term" value="F:endonuclease activity"/>
    <property type="evidence" value="ECO:0007669"/>
    <property type="project" value="UniProtKB-KW"/>
</dbReference>
<dbReference type="InterPro" id="IPR011335">
    <property type="entry name" value="Restrct_endonuc-II-like"/>
</dbReference>
<keyword evidence="2" id="KW-0255">Endonuclease</keyword>
<organism evidence="2 3">
    <name type="scientific">Mycolicibacterium fluoranthenivorans</name>
    <dbReference type="NCBI Taxonomy" id="258505"/>
    <lineage>
        <taxon>Bacteria</taxon>
        <taxon>Bacillati</taxon>
        <taxon>Actinomycetota</taxon>
        <taxon>Actinomycetes</taxon>
        <taxon>Mycobacteriales</taxon>
        <taxon>Mycobacteriaceae</taxon>
        <taxon>Mycolicibacterium</taxon>
    </lineage>
</organism>
<keyword evidence="2" id="KW-0540">Nuclease</keyword>
<keyword evidence="3" id="KW-1185">Reference proteome</keyword>
<reference evidence="2 3" key="1">
    <citation type="submission" date="2020-03" db="EMBL/GenBank/DDBJ databases">
        <title>Sequencing the genomes of 1000 actinobacteria strains.</title>
        <authorList>
            <person name="Klenk H.-P."/>
        </authorList>
    </citation>
    <scope>NUCLEOTIDE SEQUENCE [LARGE SCALE GENOMIC DNA]</scope>
    <source>
        <strain evidence="2 3">DSM 44556</strain>
    </source>
</reference>
<evidence type="ECO:0000259" key="1">
    <source>
        <dbReference type="Pfam" id="PF09588"/>
    </source>
</evidence>
<dbReference type="RefSeq" id="WP_167164666.1">
    <property type="nucleotide sequence ID" value="NZ_JAANOW010000005.1"/>
</dbReference>
<dbReference type="Pfam" id="PF09588">
    <property type="entry name" value="YqaJ"/>
    <property type="match status" value="1"/>
</dbReference>
<dbReference type="EMBL" id="JAANOW010000005">
    <property type="protein sequence ID" value="NIH98945.1"/>
    <property type="molecule type" value="Genomic_DNA"/>
</dbReference>
<evidence type="ECO:0000313" key="2">
    <source>
        <dbReference type="EMBL" id="NIH98945.1"/>
    </source>
</evidence>
<dbReference type="Gene3D" id="3.90.320.10">
    <property type="match status" value="1"/>
</dbReference>
<dbReference type="InterPro" id="IPR019080">
    <property type="entry name" value="YqaJ_viral_recombinase"/>
</dbReference>
<sequence>MTLTAGVFRPGQPGYIAPGTDEWLQCITPSKVAAILGVSRWESPYSLWHRMNGSLPPSEPKDIYQVGHDYEASAANRWRSRNPGWTLSRGELQFVIPAEQFGFPVLATLDRRATRNKVQHCVEFKLARDLSDMEKWGDNFTGDCPEDYWTQVQAQMLFTGLTKRPGQLLALGPFWNEGLYTIPFDPPTGAYIVTKCLEFWESVQAGVEPDLDNTVPTYECVRSQHPGIVTASEAPIPEDLAAEYHEAVAAKKAAEERERFAKTRVLDLMGDSQFATTNGVKIARRQPSRGAVALYAVKPPKAQEEVA</sequence>
<dbReference type="AlphaFoldDB" id="A0A7X5U5Q2"/>
<dbReference type="SUPFAM" id="SSF52980">
    <property type="entry name" value="Restriction endonuclease-like"/>
    <property type="match status" value="1"/>
</dbReference>
<comment type="caution">
    <text evidence="2">The sequence shown here is derived from an EMBL/GenBank/DDBJ whole genome shotgun (WGS) entry which is preliminary data.</text>
</comment>
<keyword evidence="2" id="KW-0378">Hydrolase</keyword>